<dbReference type="Proteomes" id="UP000309661">
    <property type="component" value="Segment"/>
</dbReference>
<gene>
    <name evidence="1" type="ORF">MAR004NP2_00161</name>
</gene>
<evidence type="ECO:0000313" key="2">
    <source>
        <dbReference type="Proteomes" id="UP000309661"/>
    </source>
</evidence>
<protein>
    <submittedName>
        <fullName evidence="1">Uncharacterized protein</fullName>
    </submittedName>
</protein>
<name>A0A3P4A8R0_9CAUD</name>
<sequence>MRDIILKFTDKSAYKDFLLKIEWDTNENLQNQIMLDEIGYTYTEISPLGDEEPRCIRNEGYYINVRILDESFTYESFEPFIVQLEQPLRVWA</sequence>
<accession>A0A3P4A8R0</accession>
<keyword evidence="2" id="KW-1185">Reference proteome</keyword>
<dbReference type="EMBL" id="LR027384">
    <property type="protein sequence ID" value="VCU43555.1"/>
    <property type="molecule type" value="Genomic_DNA"/>
</dbReference>
<proteinExistence type="predicted"/>
<reference evidence="1 2" key="1">
    <citation type="submission" date="2018-10" db="EMBL/GenBank/DDBJ databases">
        <authorList>
            <person name="Redgwell R T."/>
            <person name="Michniewski S."/>
            <person name="Millard A."/>
        </authorList>
    </citation>
    <scope>NUCLEOTIDE SEQUENCE [LARGE SCALE GENOMIC DNA]</scope>
    <source>
        <strain evidence="1 2">Escherichia virus vB_Eco_mar004NP2</strain>
    </source>
</reference>
<organism evidence="1 2">
    <name type="scientific">Escherichia phage vB_Eco_mar004NP2</name>
    <dbReference type="NCBI Taxonomy" id="2419762"/>
    <lineage>
        <taxon>Viruses</taxon>
        <taxon>Duplodnaviria</taxon>
        <taxon>Heunggongvirae</taxon>
        <taxon>Uroviricota</taxon>
        <taxon>Caudoviricetes</taxon>
        <taxon>Demerecviridae</taxon>
        <taxon>Markadamsvirinae</taxon>
        <taxon>Tequintavirus</taxon>
        <taxon>Tequintavirus mar004NP2</taxon>
    </lineage>
</organism>
<evidence type="ECO:0000313" key="1">
    <source>
        <dbReference type="EMBL" id="VCU43555.1"/>
    </source>
</evidence>